<reference evidence="1 2" key="1">
    <citation type="journal article" date="2016" name="Gut Pathog.">
        <title>Whole genome sequencing of "Faecalibaculum rodentium" ALO17, isolated from C57BL/6J laboratory mouse feces.</title>
        <authorList>
            <person name="Lim S."/>
            <person name="Chang D.H."/>
            <person name="Ahn S."/>
            <person name="Kim B.C."/>
        </authorList>
    </citation>
    <scope>NUCLEOTIDE SEQUENCE [LARGE SCALE GENOMIC DNA]</scope>
    <source>
        <strain evidence="1 2">Alo17</strain>
    </source>
</reference>
<dbReference type="STRING" id="1702221.AALO17_22160"/>
<name>A0A140DXH3_9FIRM</name>
<evidence type="ECO:0000313" key="2">
    <source>
        <dbReference type="Proteomes" id="UP000069771"/>
    </source>
</evidence>
<organism evidence="1 2">
    <name type="scientific">Faecalibaculum rodentium</name>
    <dbReference type="NCBI Taxonomy" id="1702221"/>
    <lineage>
        <taxon>Bacteria</taxon>
        <taxon>Bacillati</taxon>
        <taxon>Bacillota</taxon>
        <taxon>Erysipelotrichia</taxon>
        <taxon>Erysipelotrichales</taxon>
        <taxon>Erysipelotrichaceae</taxon>
        <taxon>Faecalibaculum</taxon>
    </lineage>
</organism>
<keyword evidence="2" id="KW-1185">Reference proteome</keyword>
<protein>
    <submittedName>
        <fullName evidence="1">Uncharacterized protein</fullName>
    </submittedName>
</protein>
<sequence length="42" mass="4869">MRTQSFFLFPVSDTGGRQPANHFMYLCPFCRLVTPLSFLSVR</sequence>
<accession>A0A140DXH3</accession>
<dbReference type="KEGG" id="fro:AALO17_22160"/>
<evidence type="ECO:0000313" key="1">
    <source>
        <dbReference type="EMBL" id="AMK55350.1"/>
    </source>
</evidence>
<dbReference type="Proteomes" id="UP000069771">
    <property type="component" value="Chromosome"/>
</dbReference>
<gene>
    <name evidence="1" type="ORF">AALO17_22160</name>
</gene>
<proteinExistence type="predicted"/>
<dbReference type="AlphaFoldDB" id="A0A140DXH3"/>
<dbReference type="EMBL" id="CP011391">
    <property type="protein sequence ID" value="AMK55350.1"/>
    <property type="molecule type" value="Genomic_DNA"/>
</dbReference>